<reference evidence="2 3" key="1">
    <citation type="journal article" date="2020" name="bioRxiv">
        <title>Sequence and annotation of 42 cannabis genomes reveals extensive copy number variation in cannabinoid synthesis and pathogen resistance genes.</title>
        <authorList>
            <person name="Mckernan K.J."/>
            <person name="Helbert Y."/>
            <person name="Kane L.T."/>
            <person name="Ebling H."/>
            <person name="Zhang L."/>
            <person name="Liu B."/>
            <person name="Eaton Z."/>
            <person name="Mclaughlin S."/>
            <person name="Kingan S."/>
            <person name="Baybayan P."/>
            <person name="Concepcion G."/>
            <person name="Jordan M."/>
            <person name="Riva A."/>
            <person name="Barbazuk W."/>
            <person name="Harkins T."/>
        </authorList>
    </citation>
    <scope>NUCLEOTIDE SEQUENCE [LARGE SCALE GENOMIC DNA]</scope>
    <source>
        <strain evidence="3">cv. Jamaican Lion 4</strain>
        <tissue evidence="2">Leaf</tissue>
    </source>
</reference>
<dbReference type="EMBL" id="JAATIQ010000136">
    <property type="protein sequence ID" value="KAF4378466.1"/>
    <property type="molecule type" value="Genomic_DNA"/>
</dbReference>
<dbReference type="PANTHER" id="PTHR12161:SF44">
    <property type="entry name" value="REGULATOR OF VPS4 ACTIVITY IN THE MVB PATHWAY PROTEIN"/>
    <property type="match status" value="1"/>
</dbReference>
<dbReference type="InterPro" id="IPR005061">
    <property type="entry name" value="Ist1"/>
</dbReference>
<sequence length="131" mass="15102">MATSSFEAELALPSSNIPLGSCRLGRHITLVIRNKWNTYLDLLQANCSEGVFSIQRRALYVAQLIKIDHQKNTACIRQVEQLIKDEAVYAAYELLECFCDFILVQLSYIRKTKFLFLWFIQSCPNDIHEAI</sequence>
<dbReference type="AlphaFoldDB" id="A0A7J6G656"/>
<dbReference type="Gene3D" id="1.20.1260.60">
    <property type="entry name" value="Vacuolar protein sorting-associated protein Ist1"/>
    <property type="match status" value="1"/>
</dbReference>
<dbReference type="Proteomes" id="UP000583929">
    <property type="component" value="Unassembled WGS sequence"/>
</dbReference>
<dbReference type="PANTHER" id="PTHR12161">
    <property type="entry name" value="IST1 FAMILY MEMBER"/>
    <property type="match status" value="1"/>
</dbReference>
<comment type="caution">
    <text evidence="2">The sequence shown here is derived from an EMBL/GenBank/DDBJ whole genome shotgun (WGS) entry which is preliminary data.</text>
</comment>
<dbReference type="InterPro" id="IPR042277">
    <property type="entry name" value="IST1-like"/>
</dbReference>
<dbReference type="GO" id="GO:0015031">
    <property type="term" value="P:protein transport"/>
    <property type="evidence" value="ECO:0007669"/>
    <property type="project" value="InterPro"/>
</dbReference>
<protein>
    <submittedName>
        <fullName evidence="2">Uncharacterized protein</fullName>
    </submittedName>
</protein>
<comment type="similarity">
    <text evidence="1">Belongs to the IST1 family.</text>
</comment>
<keyword evidence="3" id="KW-1185">Reference proteome</keyword>
<dbReference type="Pfam" id="PF03398">
    <property type="entry name" value="Ist1"/>
    <property type="match status" value="1"/>
</dbReference>
<evidence type="ECO:0000256" key="1">
    <source>
        <dbReference type="ARBA" id="ARBA00005536"/>
    </source>
</evidence>
<organism evidence="2 3">
    <name type="scientific">Cannabis sativa</name>
    <name type="common">Hemp</name>
    <name type="synonym">Marijuana</name>
    <dbReference type="NCBI Taxonomy" id="3483"/>
    <lineage>
        <taxon>Eukaryota</taxon>
        <taxon>Viridiplantae</taxon>
        <taxon>Streptophyta</taxon>
        <taxon>Embryophyta</taxon>
        <taxon>Tracheophyta</taxon>
        <taxon>Spermatophyta</taxon>
        <taxon>Magnoliopsida</taxon>
        <taxon>eudicotyledons</taxon>
        <taxon>Gunneridae</taxon>
        <taxon>Pentapetalae</taxon>
        <taxon>rosids</taxon>
        <taxon>fabids</taxon>
        <taxon>Rosales</taxon>
        <taxon>Cannabaceae</taxon>
        <taxon>Cannabis</taxon>
    </lineage>
</organism>
<evidence type="ECO:0000313" key="3">
    <source>
        <dbReference type="Proteomes" id="UP000583929"/>
    </source>
</evidence>
<name>A0A7J6G656_CANSA</name>
<gene>
    <name evidence="2" type="ORF">G4B88_027526</name>
</gene>
<proteinExistence type="inferred from homology"/>
<evidence type="ECO:0000313" key="2">
    <source>
        <dbReference type="EMBL" id="KAF4378466.1"/>
    </source>
</evidence>
<accession>A0A7J6G656</accession>